<dbReference type="Gene3D" id="4.10.240.10">
    <property type="entry name" value="Zn(2)-C6 fungal-type DNA-binding domain"/>
    <property type="match status" value="1"/>
</dbReference>
<evidence type="ECO:0000313" key="5">
    <source>
        <dbReference type="Proteomes" id="UP000801864"/>
    </source>
</evidence>
<dbReference type="PROSITE" id="PS00463">
    <property type="entry name" value="ZN2_CY6_FUNGAL_1"/>
    <property type="match status" value="1"/>
</dbReference>
<evidence type="ECO:0000313" key="4">
    <source>
        <dbReference type="EMBL" id="KAF3063032.1"/>
    </source>
</evidence>
<evidence type="ECO:0000259" key="3">
    <source>
        <dbReference type="PROSITE" id="PS50048"/>
    </source>
</evidence>
<gene>
    <name evidence="4" type="ORF">CFAM422_010462</name>
</gene>
<dbReference type="PROSITE" id="PS50048">
    <property type="entry name" value="ZN2_CY6_FUNGAL_2"/>
    <property type="match status" value="1"/>
</dbReference>
<dbReference type="Proteomes" id="UP000801864">
    <property type="component" value="Unassembled WGS sequence"/>
</dbReference>
<dbReference type="GO" id="GO:0000981">
    <property type="term" value="F:DNA-binding transcription factor activity, RNA polymerase II-specific"/>
    <property type="evidence" value="ECO:0007669"/>
    <property type="project" value="InterPro"/>
</dbReference>
<dbReference type="Pfam" id="PF00172">
    <property type="entry name" value="Zn_clus"/>
    <property type="match status" value="1"/>
</dbReference>
<accession>A0A9P4X873</accession>
<dbReference type="PANTHER" id="PTHR38111">
    <property type="entry name" value="ZN(2)-C6 FUNGAL-TYPE DOMAIN-CONTAINING PROTEIN-RELATED"/>
    <property type="match status" value="1"/>
</dbReference>
<keyword evidence="1" id="KW-0539">Nucleus</keyword>
<dbReference type="GO" id="GO:0008270">
    <property type="term" value="F:zinc ion binding"/>
    <property type="evidence" value="ECO:0007669"/>
    <property type="project" value="InterPro"/>
</dbReference>
<dbReference type="EMBL" id="QLNT01000020">
    <property type="protein sequence ID" value="KAF3063032.1"/>
    <property type="molecule type" value="Genomic_DNA"/>
</dbReference>
<reference evidence="4 5" key="1">
    <citation type="submission" date="2018-06" db="EMBL/GenBank/DDBJ databases">
        <title>Genome analysis of cellulolytic fungus Trichoderma lentiforme CFAM-422.</title>
        <authorList>
            <person name="Steindorff A.S."/>
            <person name="Formighieri E.F."/>
            <person name="Midorikawa G.E.O."/>
            <person name="Tamietti M.S."/>
            <person name="Ramos E.Z."/>
            <person name="Silva A.S."/>
            <person name="Bon E.P.S."/>
            <person name="Mendes T.D."/>
            <person name="Damaso M.C.T."/>
            <person name="Favaro L.C.L."/>
        </authorList>
    </citation>
    <scope>NUCLEOTIDE SEQUENCE [LARGE SCALE GENOMIC DNA]</scope>
    <source>
        <strain evidence="4 5">CFAM-422</strain>
    </source>
</reference>
<dbReference type="AlphaFoldDB" id="A0A9P4X873"/>
<evidence type="ECO:0000256" key="2">
    <source>
        <dbReference type="SAM" id="MobiDB-lite"/>
    </source>
</evidence>
<keyword evidence="5" id="KW-1185">Reference proteome</keyword>
<dbReference type="CDD" id="cd00067">
    <property type="entry name" value="GAL4"/>
    <property type="match status" value="1"/>
</dbReference>
<proteinExistence type="predicted"/>
<feature type="region of interest" description="Disordered" evidence="2">
    <location>
        <begin position="54"/>
        <end position="83"/>
    </location>
</feature>
<evidence type="ECO:0000256" key="1">
    <source>
        <dbReference type="ARBA" id="ARBA00023242"/>
    </source>
</evidence>
<dbReference type="InterPro" id="IPR001138">
    <property type="entry name" value="Zn2Cys6_DnaBD"/>
</dbReference>
<dbReference type="SMART" id="SM00066">
    <property type="entry name" value="GAL4"/>
    <property type="match status" value="1"/>
</dbReference>
<feature type="domain" description="Zn(2)-C6 fungal-type" evidence="3">
    <location>
        <begin position="9"/>
        <end position="37"/>
    </location>
</feature>
<sequence>MPGVPTYRGCDACRKQKKKCDMASPACSRCSRLNIPCIGCGQLRYKFKDQTDLQVERSSKKARGRASGSGSGSGSGSPSSIASLVSNKDTARSGAFVSLLDINDPSYDLACYGPWFKDLPRRLGTNVALDAAVEAMVGFYPHLRRHDQSTLSRGSVVKYVNALQALRTCLNDPQSANKPETLCAVYVLMICQGWTGRDSDQKMSHGEGLAHLLDAAGSKSNPDPFEKSIRDTLCVPVIIEAIFNPKIRLSPWFLNLKKRALGPAAPLGSSAKNFLSLELSNLARIPDLIREPAKYKDDIAVAYERMRYEIPLLKGGLEMADNLASEAPTRAATKMRIQYQVSLGLLMGCALIYNGYLRAFEMDDGSMAEEANAMTNDAIKLAHDASQYRPLGASFIPLCLIPGWAAADSVEIQQKVVQALEIYQDDFTPLTSRSWYIMAYWLRGEMDLIRSGFWTSPLENYNDRQWGTLMLDEKGDVICGDESRHWFYS</sequence>
<organism evidence="4 5">
    <name type="scientific">Trichoderma lentiforme</name>
    <dbReference type="NCBI Taxonomy" id="1567552"/>
    <lineage>
        <taxon>Eukaryota</taxon>
        <taxon>Fungi</taxon>
        <taxon>Dikarya</taxon>
        <taxon>Ascomycota</taxon>
        <taxon>Pezizomycotina</taxon>
        <taxon>Sordariomycetes</taxon>
        <taxon>Hypocreomycetidae</taxon>
        <taxon>Hypocreales</taxon>
        <taxon>Hypocreaceae</taxon>
        <taxon>Trichoderma</taxon>
    </lineage>
</organism>
<dbReference type="PANTHER" id="PTHR38111:SF11">
    <property type="entry name" value="TRANSCRIPTION FACTOR DOMAIN-CONTAINING PROTEIN-RELATED"/>
    <property type="match status" value="1"/>
</dbReference>
<name>A0A9P4X873_9HYPO</name>
<comment type="caution">
    <text evidence="4">The sequence shown here is derived from an EMBL/GenBank/DDBJ whole genome shotgun (WGS) entry which is preliminary data.</text>
</comment>
<protein>
    <recommendedName>
        <fullName evidence="3">Zn(2)-C6 fungal-type domain-containing protein</fullName>
    </recommendedName>
</protein>
<dbReference type="InterPro" id="IPR036864">
    <property type="entry name" value="Zn2-C6_fun-type_DNA-bd_sf"/>
</dbReference>
<dbReference type="InterPro" id="IPR053178">
    <property type="entry name" value="Osmoadaptation_assoc"/>
</dbReference>
<dbReference type="SUPFAM" id="SSF57701">
    <property type="entry name" value="Zn2/Cys6 DNA-binding domain"/>
    <property type="match status" value="1"/>
</dbReference>